<feature type="region of interest" description="Disordered" evidence="2">
    <location>
        <begin position="253"/>
        <end position="274"/>
    </location>
</feature>
<gene>
    <name evidence="4" type="ORF">HMPREF9195_02183</name>
</gene>
<evidence type="ECO:0000256" key="1">
    <source>
        <dbReference type="SAM" id="Coils"/>
    </source>
</evidence>
<evidence type="ECO:0000259" key="3">
    <source>
        <dbReference type="Pfam" id="PF02591"/>
    </source>
</evidence>
<name>A0AA87NQI1_TREMD</name>
<evidence type="ECO:0000256" key="2">
    <source>
        <dbReference type="SAM" id="MobiDB-lite"/>
    </source>
</evidence>
<dbReference type="PANTHER" id="PTHR39082:SF1">
    <property type="entry name" value="SCAVENGER RECEPTOR CLASS A MEMBER 3"/>
    <property type="match status" value="1"/>
</dbReference>
<dbReference type="PANTHER" id="PTHR39082">
    <property type="entry name" value="PHOSPHOLIPASE C-BETA-2-RELATED"/>
    <property type="match status" value="1"/>
</dbReference>
<dbReference type="RefSeq" id="WP_016524107.1">
    <property type="nucleotide sequence ID" value="NZ_KE332517.1"/>
</dbReference>
<sequence length="274" mass="31686">MVTAEIFDKLRELQDILARKNQLNSEILEAPQLLVKQEELLAQYKTNYIRKNTDDETIRQTIGALKAELFETEQKREHAEKGMDTITTQREYDALDREIQDSTKKEAELRKEILKNEATHKRLDEEIKNEEALIKQQEQELDERKAMIEKEIAEKKNELAELAEGEQRIAPDLDSDTLFKFDRIIKNKQGIGIVPVQGNVCMGCHMILSAQFAIEVREGKNIMYCPYCSRILYYQESDQDAAEDMIFDDMDMGSLADLDDSSDYDEAESDSSED</sequence>
<reference evidence="4 5" key="1">
    <citation type="submission" date="2013-04" db="EMBL/GenBank/DDBJ databases">
        <title>The Genome Sequence of Treponema medium ATCC 700293.</title>
        <authorList>
            <consortium name="The Broad Institute Genomics Platform"/>
            <person name="Earl A."/>
            <person name="Ward D."/>
            <person name="Feldgarden M."/>
            <person name="Gevers D."/>
            <person name="Leonetti C."/>
            <person name="Blanton J.M."/>
            <person name="Dewhirst F.E."/>
            <person name="Izard J."/>
            <person name="Walker B."/>
            <person name="Young S."/>
            <person name="Zeng Q."/>
            <person name="Gargeya S."/>
            <person name="Fitzgerald M."/>
            <person name="Haas B."/>
            <person name="Abouelleil A."/>
            <person name="Allen A.W."/>
            <person name="Alvarado L."/>
            <person name="Arachchi H.M."/>
            <person name="Berlin A.M."/>
            <person name="Chapman S.B."/>
            <person name="Gainer-Dewar J."/>
            <person name="Goldberg J."/>
            <person name="Griggs A."/>
            <person name="Gujja S."/>
            <person name="Hansen M."/>
            <person name="Howarth C."/>
            <person name="Imamovic A."/>
            <person name="Ireland A."/>
            <person name="Larimer J."/>
            <person name="McCowan C."/>
            <person name="Murphy C."/>
            <person name="Pearson M."/>
            <person name="Poon T.W."/>
            <person name="Priest M."/>
            <person name="Roberts A."/>
            <person name="Saif S."/>
            <person name="Shea T."/>
            <person name="Sisk P."/>
            <person name="Sykes S."/>
            <person name="Wortman J."/>
            <person name="Nusbaum C."/>
            <person name="Birren B."/>
        </authorList>
    </citation>
    <scope>NUCLEOTIDE SEQUENCE [LARGE SCALE GENOMIC DNA]</scope>
    <source>
        <strain evidence="4 5">ATCC 700293</strain>
    </source>
</reference>
<feature type="coiled-coil region" evidence="1">
    <location>
        <begin position="92"/>
        <end position="168"/>
    </location>
</feature>
<feature type="domain" description="C4-type zinc ribbon" evidence="3">
    <location>
        <begin position="200"/>
        <end position="232"/>
    </location>
</feature>
<dbReference type="InterPro" id="IPR052376">
    <property type="entry name" value="Oxidative_Scav/Glycosyltrans"/>
</dbReference>
<accession>A0AA87NQI1</accession>
<organism evidence="4 5">
    <name type="scientific">Treponema medium ATCC 700293</name>
    <dbReference type="NCBI Taxonomy" id="1125700"/>
    <lineage>
        <taxon>Bacteria</taxon>
        <taxon>Pseudomonadati</taxon>
        <taxon>Spirochaetota</taxon>
        <taxon>Spirochaetia</taxon>
        <taxon>Spirochaetales</taxon>
        <taxon>Treponemataceae</taxon>
        <taxon>Treponema</taxon>
    </lineage>
</organism>
<dbReference type="InterPro" id="IPR003743">
    <property type="entry name" value="Zf-RING_7"/>
</dbReference>
<dbReference type="EMBL" id="ATFE01000016">
    <property type="protein sequence ID" value="EPF27685.1"/>
    <property type="molecule type" value="Genomic_DNA"/>
</dbReference>
<dbReference type="Pfam" id="PF02591">
    <property type="entry name" value="Zn_ribbon_9"/>
    <property type="match status" value="1"/>
</dbReference>
<comment type="caution">
    <text evidence="4">The sequence shown here is derived from an EMBL/GenBank/DDBJ whole genome shotgun (WGS) entry which is preliminary data.</text>
</comment>
<dbReference type="Gene3D" id="1.10.287.1490">
    <property type="match status" value="1"/>
</dbReference>
<dbReference type="AlphaFoldDB" id="A0AA87NQI1"/>
<proteinExistence type="predicted"/>
<protein>
    <recommendedName>
        <fullName evidence="3">C4-type zinc ribbon domain-containing protein</fullName>
    </recommendedName>
</protein>
<dbReference type="Proteomes" id="UP000014634">
    <property type="component" value="Unassembled WGS sequence"/>
</dbReference>
<keyword evidence="1" id="KW-0175">Coiled coil</keyword>
<evidence type="ECO:0000313" key="4">
    <source>
        <dbReference type="EMBL" id="EPF27685.1"/>
    </source>
</evidence>
<evidence type="ECO:0000313" key="5">
    <source>
        <dbReference type="Proteomes" id="UP000014634"/>
    </source>
</evidence>